<dbReference type="Pfam" id="PF09997">
    <property type="entry name" value="DUF2238"/>
    <property type="match status" value="1"/>
</dbReference>
<keyword evidence="2" id="KW-1133">Transmembrane helix</keyword>
<reference evidence="4" key="1">
    <citation type="journal article" date="2019" name="Int. J. Syst. Evol. Microbiol.">
        <title>The Global Catalogue of Microorganisms (GCM) 10K type strain sequencing project: providing services to taxonomists for standard genome sequencing and annotation.</title>
        <authorList>
            <consortium name="The Broad Institute Genomics Platform"/>
            <consortium name="The Broad Institute Genome Sequencing Center for Infectious Disease"/>
            <person name="Wu L."/>
            <person name="Ma J."/>
        </authorList>
    </citation>
    <scope>NUCLEOTIDE SEQUENCE [LARGE SCALE GENOMIC DNA]</scope>
    <source>
        <strain evidence="4">JCM 17459</strain>
    </source>
</reference>
<feature type="transmembrane region" description="Helical" evidence="2">
    <location>
        <begin position="56"/>
        <end position="80"/>
    </location>
</feature>
<feature type="compositionally biased region" description="Basic and acidic residues" evidence="1">
    <location>
        <begin position="1"/>
        <end position="12"/>
    </location>
</feature>
<sequence length="219" mass="22837">MASPLHRERADALPRTPEGGAAEDVRPLRERAREVLEVPGRPAVRTLVRGVGVLTALSMVAALPWGGVGLSLMALVLLGVTLARVLRLSGGLQLLTCSTLLVAAWAALLQLYQRWWWLDVVVHVVATGLLTVLAVVLLARTALLPAPAPGRPGRRGLGAVAVAAGISLAVVWELGEWAGHLYLDPAIYVSAADTAGDLAAGGLGAAVAAWWLATRRAVV</sequence>
<comment type="caution">
    <text evidence="3">The sequence shown here is derived from an EMBL/GenBank/DDBJ whole genome shotgun (WGS) entry which is preliminary data.</text>
</comment>
<feature type="transmembrane region" description="Helical" evidence="2">
    <location>
        <begin position="92"/>
        <end position="112"/>
    </location>
</feature>
<protein>
    <recommendedName>
        <fullName evidence="5">DUF2238 domain-containing protein</fullName>
    </recommendedName>
</protein>
<dbReference type="RefSeq" id="WP_345039138.1">
    <property type="nucleotide sequence ID" value="NZ_BAABBA010000005.1"/>
</dbReference>
<accession>A0ABP8ESN4</accession>
<evidence type="ECO:0008006" key="5">
    <source>
        <dbReference type="Google" id="ProtNLM"/>
    </source>
</evidence>
<evidence type="ECO:0000256" key="1">
    <source>
        <dbReference type="SAM" id="MobiDB-lite"/>
    </source>
</evidence>
<proteinExistence type="predicted"/>
<evidence type="ECO:0000313" key="3">
    <source>
        <dbReference type="EMBL" id="GAA4286999.1"/>
    </source>
</evidence>
<feature type="transmembrane region" description="Helical" evidence="2">
    <location>
        <begin position="124"/>
        <end position="144"/>
    </location>
</feature>
<dbReference type="InterPro" id="IPR014509">
    <property type="entry name" value="YjdF-like"/>
</dbReference>
<dbReference type="EMBL" id="BAABBA010000005">
    <property type="protein sequence ID" value="GAA4286999.1"/>
    <property type="molecule type" value="Genomic_DNA"/>
</dbReference>
<keyword evidence="2" id="KW-0472">Membrane</keyword>
<feature type="transmembrane region" description="Helical" evidence="2">
    <location>
        <begin position="195"/>
        <end position="213"/>
    </location>
</feature>
<feature type="region of interest" description="Disordered" evidence="1">
    <location>
        <begin position="1"/>
        <end position="24"/>
    </location>
</feature>
<dbReference type="Proteomes" id="UP001499841">
    <property type="component" value="Unassembled WGS sequence"/>
</dbReference>
<feature type="transmembrane region" description="Helical" evidence="2">
    <location>
        <begin position="156"/>
        <end position="175"/>
    </location>
</feature>
<organism evidence="3 4">
    <name type="scientific">Georgenia daeguensis</name>
    <dbReference type="NCBI Taxonomy" id="908355"/>
    <lineage>
        <taxon>Bacteria</taxon>
        <taxon>Bacillati</taxon>
        <taxon>Actinomycetota</taxon>
        <taxon>Actinomycetes</taxon>
        <taxon>Micrococcales</taxon>
        <taxon>Bogoriellaceae</taxon>
        <taxon>Georgenia</taxon>
    </lineage>
</organism>
<evidence type="ECO:0000313" key="4">
    <source>
        <dbReference type="Proteomes" id="UP001499841"/>
    </source>
</evidence>
<keyword evidence="2" id="KW-0812">Transmembrane</keyword>
<evidence type="ECO:0000256" key="2">
    <source>
        <dbReference type="SAM" id="Phobius"/>
    </source>
</evidence>
<keyword evidence="4" id="KW-1185">Reference proteome</keyword>
<gene>
    <name evidence="3" type="ORF">GCM10022262_13580</name>
</gene>
<name>A0ABP8ESN4_9MICO</name>